<sequence length="125" mass="14877">MVLDHFDHLYYCEKCGYSKILEKYVYYGYCILRTSGDCAITLYSCWCQKSELSDDLNLYCHFISYHPNEWIGCCGKFGEVGLMVMGKWINFFRFNLTVMEFFVIILRINCCVNIKYVNIENKLFL</sequence>
<evidence type="ECO:0000313" key="1">
    <source>
        <dbReference type="EMBL" id="ESA18948.1"/>
    </source>
</evidence>
<reference evidence="1" key="1">
    <citation type="submission" date="2013-07" db="EMBL/GenBank/DDBJ databases">
        <title>The genome of an arbuscular mycorrhizal fungus provides insights into the evolution of the oldest plant symbiosis.</title>
        <authorList>
            <consortium name="DOE Joint Genome Institute"/>
            <person name="Tisserant E."/>
            <person name="Malbreil M."/>
            <person name="Kuo A."/>
            <person name="Kohler A."/>
            <person name="Symeonidi A."/>
            <person name="Balestrini R."/>
            <person name="Charron P."/>
            <person name="Duensing N."/>
            <person name="Frei-dit-Frey N."/>
            <person name="Gianinazzi-Pearson V."/>
            <person name="Gilbert B."/>
            <person name="Handa Y."/>
            <person name="Hijri M."/>
            <person name="Kaul R."/>
            <person name="Kawaguchi M."/>
            <person name="Krajinski F."/>
            <person name="Lammers P."/>
            <person name="Lapierre D."/>
            <person name="Masclaux F.G."/>
            <person name="Murat C."/>
            <person name="Morin E."/>
            <person name="Ndikumana S."/>
            <person name="Pagni M."/>
            <person name="Petitpierre D."/>
            <person name="Requena N."/>
            <person name="Rosikiewicz P."/>
            <person name="Riley R."/>
            <person name="Saito K."/>
            <person name="San Clemente H."/>
            <person name="Shapiro H."/>
            <person name="van Tuinen D."/>
            <person name="Becard G."/>
            <person name="Bonfante P."/>
            <person name="Paszkowski U."/>
            <person name="Shachar-Hill Y."/>
            <person name="Young J.P."/>
            <person name="Sanders I.R."/>
            <person name="Henrissat B."/>
            <person name="Rensing S.A."/>
            <person name="Grigoriev I.V."/>
            <person name="Corradi N."/>
            <person name="Roux C."/>
            <person name="Martin F."/>
        </authorList>
    </citation>
    <scope>NUCLEOTIDE SEQUENCE</scope>
    <source>
        <strain evidence="1">DAOM 197198</strain>
    </source>
</reference>
<proteinExistence type="predicted"/>
<name>U9UK47_RHIID</name>
<gene>
    <name evidence="1" type="ORF">GLOINDRAFT_93119</name>
</gene>
<dbReference type="EMBL" id="KI278729">
    <property type="protein sequence ID" value="ESA18948.1"/>
    <property type="molecule type" value="Genomic_DNA"/>
</dbReference>
<protein>
    <submittedName>
        <fullName evidence="1">Uncharacterized protein</fullName>
    </submittedName>
</protein>
<organism evidence="1">
    <name type="scientific">Rhizophagus irregularis (strain DAOM 181602 / DAOM 197198 / MUCL 43194)</name>
    <name type="common">Arbuscular mycorrhizal fungus</name>
    <name type="synonym">Glomus intraradices</name>
    <dbReference type="NCBI Taxonomy" id="747089"/>
    <lineage>
        <taxon>Eukaryota</taxon>
        <taxon>Fungi</taxon>
        <taxon>Fungi incertae sedis</taxon>
        <taxon>Mucoromycota</taxon>
        <taxon>Glomeromycotina</taxon>
        <taxon>Glomeromycetes</taxon>
        <taxon>Glomerales</taxon>
        <taxon>Glomeraceae</taxon>
        <taxon>Rhizophagus</taxon>
    </lineage>
</organism>
<dbReference type="AlphaFoldDB" id="U9UK47"/>
<dbReference type="HOGENOM" id="CLU_1993787_0_0_1"/>
<accession>U9UK47</accession>